<dbReference type="EMBL" id="MT142794">
    <property type="protein sequence ID" value="QJA88643.1"/>
    <property type="molecule type" value="Genomic_DNA"/>
</dbReference>
<sequence length="142" mass="14805">MPALVGADVSGGSTGGLGLSVPCIEGWGDLRGVVGSHWETVDPAWVPIEDIGDVQGLELICNGKTRLCIYVDNTSNAAPVHIWVEQIIGNELSWLDGPIPCIPGGYTRIDRTISVSAVRVSVLQTVAQQSAVRVAVKATTGG</sequence>
<proteinExistence type="predicted"/>
<protein>
    <submittedName>
        <fullName evidence="1">Uncharacterized protein</fullName>
    </submittedName>
</protein>
<accession>A0A6M3L240</accession>
<organism evidence="1">
    <name type="scientific">viral metagenome</name>
    <dbReference type="NCBI Taxonomy" id="1070528"/>
    <lineage>
        <taxon>unclassified sequences</taxon>
        <taxon>metagenomes</taxon>
        <taxon>organismal metagenomes</taxon>
    </lineage>
</organism>
<evidence type="ECO:0000313" key="1">
    <source>
        <dbReference type="EMBL" id="QJA88643.1"/>
    </source>
</evidence>
<gene>
    <name evidence="1" type="ORF">MM415B02716_0003</name>
</gene>
<dbReference type="AlphaFoldDB" id="A0A6M3L240"/>
<reference evidence="1" key="1">
    <citation type="submission" date="2020-03" db="EMBL/GenBank/DDBJ databases">
        <title>The deep terrestrial virosphere.</title>
        <authorList>
            <person name="Holmfeldt K."/>
            <person name="Nilsson E."/>
            <person name="Simone D."/>
            <person name="Lopez-Fernandez M."/>
            <person name="Wu X."/>
            <person name="de Brujin I."/>
            <person name="Lundin D."/>
            <person name="Andersson A."/>
            <person name="Bertilsson S."/>
            <person name="Dopson M."/>
        </authorList>
    </citation>
    <scope>NUCLEOTIDE SEQUENCE</scope>
    <source>
        <strain evidence="1">MM415B02716</strain>
    </source>
</reference>
<name>A0A6M3L240_9ZZZZ</name>